<gene>
    <name evidence="2" type="ORF">EKJ_18630</name>
</gene>
<dbReference type="NCBIfam" id="TIGR03100">
    <property type="entry name" value="hydr1_PEP"/>
    <property type="match status" value="1"/>
</dbReference>
<name>A0A3T1CJ49_9SPHN</name>
<evidence type="ECO:0000313" key="3">
    <source>
        <dbReference type="Proteomes" id="UP000290057"/>
    </source>
</evidence>
<dbReference type="InterPro" id="IPR029058">
    <property type="entry name" value="AB_hydrolase_fold"/>
</dbReference>
<reference evidence="2 3" key="1">
    <citation type="submission" date="2019-01" db="EMBL/GenBank/DDBJ databases">
        <title>Complete genome sequence of Erythrobacter flavus KJ5.</title>
        <authorList>
            <person name="Kanesaki Y."/>
            <person name="Brotosudarmo T."/>
            <person name="Moriuchi R."/>
            <person name="Awai K."/>
        </authorList>
    </citation>
    <scope>NUCLEOTIDE SEQUENCE [LARGE SCALE GENOMIC DNA]</scope>
    <source>
        <strain evidence="2 3">KJ5</strain>
    </source>
</reference>
<dbReference type="SUPFAM" id="SSF53474">
    <property type="entry name" value="alpha/beta-Hydrolases"/>
    <property type="match status" value="1"/>
</dbReference>
<dbReference type="InterPro" id="IPR000073">
    <property type="entry name" value="AB_hydrolase_1"/>
</dbReference>
<dbReference type="AlphaFoldDB" id="A0A3T1CJ49"/>
<dbReference type="Proteomes" id="UP000290057">
    <property type="component" value="Chromosome"/>
</dbReference>
<sequence length="258" mass="27912">MKRLHLSFECREDRCAATLDSAPGTTGLLMVSGGNEIRAGAFNGQSRLAAEIAAAGFPVFRFDRRGIGDSEGTNRGFRKSTKDIAAALLAFRAIAPQLQRVVGFGNCDAASALMLGAGAECDALVLSNPWTIEDTESDAPPPAAIRSRYAEKLKDPREVARLVSGRVDLKKLAGGMVRAMKPKSAPSSLAEDMRAGLDAFTGPVRFLLAEDDRTAQVFAERWDAEDTRIARCRGANHTYSSAEARGWLRDRLLEALRR</sequence>
<dbReference type="InterPro" id="IPR017531">
    <property type="entry name" value="Hydrolase-1_PEP"/>
</dbReference>
<keyword evidence="2" id="KW-0378">Hydrolase</keyword>
<keyword evidence="3" id="KW-1185">Reference proteome</keyword>
<dbReference type="EMBL" id="AP019389">
    <property type="protein sequence ID" value="BBI21016.1"/>
    <property type="molecule type" value="Genomic_DNA"/>
</dbReference>
<feature type="domain" description="AB hydrolase-1" evidence="1">
    <location>
        <begin position="39"/>
        <end position="239"/>
    </location>
</feature>
<dbReference type="Gene3D" id="3.40.50.1820">
    <property type="entry name" value="alpha/beta hydrolase"/>
    <property type="match status" value="1"/>
</dbReference>
<evidence type="ECO:0000259" key="1">
    <source>
        <dbReference type="Pfam" id="PF12697"/>
    </source>
</evidence>
<organism evidence="2 3">
    <name type="scientific">Qipengyuania flava</name>
    <dbReference type="NCBI Taxonomy" id="192812"/>
    <lineage>
        <taxon>Bacteria</taxon>
        <taxon>Pseudomonadati</taxon>
        <taxon>Pseudomonadota</taxon>
        <taxon>Alphaproteobacteria</taxon>
        <taxon>Sphingomonadales</taxon>
        <taxon>Erythrobacteraceae</taxon>
        <taxon>Qipengyuania</taxon>
    </lineage>
</organism>
<evidence type="ECO:0000313" key="2">
    <source>
        <dbReference type="EMBL" id="BBI21016.1"/>
    </source>
</evidence>
<dbReference type="Pfam" id="PF12697">
    <property type="entry name" value="Abhydrolase_6"/>
    <property type="match status" value="1"/>
</dbReference>
<protein>
    <submittedName>
        <fullName evidence="2">Hydrolase 1, exosortase A system-associated</fullName>
    </submittedName>
</protein>
<accession>A0A3T1CJ49</accession>
<dbReference type="RefSeq" id="WP_130586670.1">
    <property type="nucleotide sequence ID" value="NZ_AP019389.1"/>
</dbReference>
<dbReference type="GO" id="GO:0016787">
    <property type="term" value="F:hydrolase activity"/>
    <property type="evidence" value="ECO:0007669"/>
    <property type="project" value="UniProtKB-KW"/>
</dbReference>
<proteinExistence type="predicted"/>